<dbReference type="AlphaFoldDB" id="A0A4R5E4E9"/>
<dbReference type="RefSeq" id="WP_181958148.1">
    <property type="nucleotide sequence ID" value="NZ_SMLD01000267.1"/>
</dbReference>
<gene>
    <name evidence="4" type="ORF">E1295_45740</name>
</gene>
<proteinExistence type="inferred from homology"/>
<reference evidence="4 5" key="1">
    <citation type="submission" date="2019-03" db="EMBL/GenBank/DDBJ databases">
        <title>Draft genome sequences of novel Actinobacteria.</title>
        <authorList>
            <person name="Sahin N."/>
            <person name="Ay H."/>
            <person name="Saygin H."/>
        </authorList>
    </citation>
    <scope>NUCLEOTIDE SEQUENCE [LARGE SCALE GENOMIC DNA]</scope>
    <source>
        <strain evidence="4 5">6K102</strain>
    </source>
</reference>
<evidence type="ECO:0000313" key="4">
    <source>
        <dbReference type="EMBL" id="TDE23865.1"/>
    </source>
</evidence>
<name>A0A4R5E4E9_9ACTN</name>
<evidence type="ECO:0000256" key="2">
    <source>
        <dbReference type="ARBA" id="ARBA00022777"/>
    </source>
</evidence>
<feature type="non-terminal residue" evidence="4">
    <location>
        <position position="61"/>
    </location>
</feature>
<dbReference type="InterPro" id="IPR003836">
    <property type="entry name" value="Glucokinase"/>
</dbReference>
<dbReference type="Pfam" id="PF02685">
    <property type="entry name" value="Glucokinase"/>
    <property type="match status" value="1"/>
</dbReference>
<keyword evidence="2 4" id="KW-0418">Kinase</keyword>
<protein>
    <submittedName>
        <fullName evidence="4">Glucokinase</fullName>
    </submittedName>
</protein>
<dbReference type="Gene3D" id="3.30.420.40">
    <property type="match status" value="1"/>
</dbReference>
<keyword evidence="1" id="KW-0808">Transferase</keyword>
<dbReference type="GO" id="GO:0006096">
    <property type="term" value="P:glycolytic process"/>
    <property type="evidence" value="ECO:0007669"/>
    <property type="project" value="InterPro"/>
</dbReference>
<keyword evidence="5" id="KW-1185">Reference proteome</keyword>
<accession>A0A4R5E4E9</accession>
<organism evidence="4 5">
    <name type="scientific">Nonomuraea mesophila</name>
    <dbReference type="NCBI Taxonomy" id="2530382"/>
    <lineage>
        <taxon>Bacteria</taxon>
        <taxon>Bacillati</taxon>
        <taxon>Actinomycetota</taxon>
        <taxon>Actinomycetes</taxon>
        <taxon>Streptosporangiales</taxon>
        <taxon>Streptosporangiaceae</taxon>
        <taxon>Nonomuraea</taxon>
    </lineage>
</organism>
<evidence type="ECO:0000256" key="1">
    <source>
        <dbReference type="ARBA" id="ARBA00022679"/>
    </source>
</evidence>
<dbReference type="GO" id="GO:0005524">
    <property type="term" value="F:ATP binding"/>
    <property type="evidence" value="ECO:0007669"/>
    <property type="project" value="InterPro"/>
</dbReference>
<dbReference type="EMBL" id="SMLD01000267">
    <property type="protein sequence ID" value="TDE23865.1"/>
    <property type="molecule type" value="Genomic_DNA"/>
</dbReference>
<dbReference type="Proteomes" id="UP000295136">
    <property type="component" value="Unassembled WGS sequence"/>
</dbReference>
<evidence type="ECO:0000256" key="3">
    <source>
        <dbReference type="RuleBase" id="RU004046"/>
    </source>
</evidence>
<dbReference type="GO" id="GO:0005536">
    <property type="term" value="F:D-glucose binding"/>
    <property type="evidence" value="ECO:0007669"/>
    <property type="project" value="InterPro"/>
</dbReference>
<evidence type="ECO:0000313" key="5">
    <source>
        <dbReference type="Proteomes" id="UP000295136"/>
    </source>
</evidence>
<sequence>MKAFDLPWLVADIGGTNARFGLVTSPGARPSNVAVLAGSAYATLPDAVEAYLAGYAGGVRG</sequence>
<comment type="caution">
    <text evidence="4">The sequence shown here is derived from an EMBL/GenBank/DDBJ whole genome shotgun (WGS) entry which is preliminary data.</text>
</comment>
<comment type="similarity">
    <text evidence="3">Belongs to the bacterial glucokinase family.</text>
</comment>
<dbReference type="GO" id="GO:0004340">
    <property type="term" value="F:glucokinase activity"/>
    <property type="evidence" value="ECO:0007669"/>
    <property type="project" value="InterPro"/>
</dbReference>